<evidence type="ECO:0000256" key="8">
    <source>
        <dbReference type="SAM" id="MobiDB-lite"/>
    </source>
</evidence>
<dbReference type="Gene3D" id="1.20.140.80">
    <property type="entry name" value="Transcription factor DP"/>
    <property type="match status" value="1"/>
</dbReference>
<keyword evidence="4 7" id="KW-0238">DNA-binding</keyword>
<comment type="subcellular location">
    <subcellularLocation>
        <location evidence="1 7">Nucleus</location>
    </subcellularLocation>
</comment>
<keyword evidence="5 7" id="KW-0804">Transcription</keyword>
<feature type="domain" description="E2F/DP family winged-helix DNA-binding" evidence="10">
    <location>
        <begin position="45"/>
        <end position="128"/>
    </location>
</feature>
<dbReference type="InterPro" id="IPR014889">
    <property type="entry name" value="Transc_factor_DP_C"/>
</dbReference>
<evidence type="ECO:0000313" key="11">
    <source>
        <dbReference type="EMBL" id="CAK9218973.1"/>
    </source>
</evidence>
<evidence type="ECO:0000259" key="9">
    <source>
        <dbReference type="SMART" id="SM01138"/>
    </source>
</evidence>
<proteinExistence type="inferred from homology"/>
<reference evidence="11" key="1">
    <citation type="submission" date="2024-02" db="EMBL/GenBank/DDBJ databases">
        <authorList>
            <consortium name="ELIXIR-Norway"/>
            <consortium name="Elixir Norway"/>
        </authorList>
    </citation>
    <scope>NUCLEOTIDE SEQUENCE</scope>
</reference>
<gene>
    <name evidence="11" type="ORF">CSSPTR1EN2_LOCUS14252</name>
</gene>
<evidence type="ECO:0000256" key="3">
    <source>
        <dbReference type="ARBA" id="ARBA00023015"/>
    </source>
</evidence>
<dbReference type="CDD" id="cd14458">
    <property type="entry name" value="DP_DD"/>
    <property type="match status" value="1"/>
</dbReference>
<evidence type="ECO:0000256" key="6">
    <source>
        <dbReference type="ARBA" id="ARBA00023242"/>
    </source>
</evidence>
<protein>
    <recommendedName>
        <fullName evidence="13">Transcription factor-like protein DPB</fullName>
    </recommendedName>
</protein>
<keyword evidence="6 7" id="KW-0539">Nucleus</keyword>
<comment type="similarity">
    <text evidence="2 7">Belongs to the E2F/DP family.</text>
</comment>
<evidence type="ECO:0000259" key="10">
    <source>
        <dbReference type="SMART" id="SM01372"/>
    </source>
</evidence>
<dbReference type="Gene3D" id="1.10.10.10">
    <property type="entry name" value="Winged helix-like DNA-binding domain superfamily/Winged helix DNA-binding domain"/>
    <property type="match status" value="1"/>
</dbReference>
<dbReference type="Pfam" id="PF08781">
    <property type="entry name" value="DP"/>
    <property type="match status" value="1"/>
</dbReference>
<evidence type="ECO:0000256" key="4">
    <source>
        <dbReference type="ARBA" id="ARBA00023125"/>
    </source>
</evidence>
<name>A0ABP0UGQ0_9BRYO</name>
<evidence type="ECO:0000256" key="2">
    <source>
        <dbReference type="ARBA" id="ARBA00010940"/>
    </source>
</evidence>
<dbReference type="SMART" id="SM01372">
    <property type="entry name" value="E2F_TDP"/>
    <property type="match status" value="1"/>
</dbReference>
<dbReference type="PANTHER" id="PTHR12548">
    <property type="entry name" value="TRANSCRIPTION FACTOR DP"/>
    <property type="match status" value="1"/>
</dbReference>
<feature type="domain" description="Transcription factor DP C-terminal" evidence="9">
    <location>
        <begin position="135"/>
        <end position="316"/>
    </location>
</feature>
<evidence type="ECO:0000256" key="1">
    <source>
        <dbReference type="ARBA" id="ARBA00004123"/>
    </source>
</evidence>
<feature type="region of interest" description="Disordered" evidence="8">
    <location>
        <begin position="1"/>
        <end position="51"/>
    </location>
</feature>
<dbReference type="InterPro" id="IPR036388">
    <property type="entry name" value="WH-like_DNA-bd_sf"/>
</dbReference>
<evidence type="ECO:0000313" key="12">
    <source>
        <dbReference type="Proteomes" id="UP001497512"/>
    </source>
</evidence>
<dbReference type="InterPro" id="IPR038168">
    <property type="entry name" value="TF_DP_C_sf"/>
</dbReference>
<dbReference type="InterPro" id="IPR037241">
    <property type="entry name" value="E2F-DP_heterodim"/>
</dbReference>
<dbReference type="Pfam" id="PF02319">
    <property type="entry name" value="WHD_E2F_TDP"/>
    <property type="match status" value="1"/>
</dbReference>
<dbReference type="EMBL" id="OZ019895">
    <property type="protein sequence ID" value="CAK9218973.1"/>
    <property type="molecule type" value="Genomic_DNA"/>
</dbReference>
<dbReference type="SUPFAM" id="SSF46785">
    <property type="entry name" value="Winged helix' DNA-binding domain"/>
    <property type="match status" value="1"/>
</dbReference>
<dbReference type="Proteomes" id="UP001497512">
    <property type="component" value="Chromosome 3"/>
</dbReference>
<keyword evidence="3 7" id="KW-0805">Transcription regulation</keyword>
<keyword evidence="12" id="KW-1185">Reference proteome</keyword>
<sequence>MGSSNGVDSRLLQHLDGAADDPDSPDTDVTGGKKKRGPRAPAGEKNGKGLRHFSMKVCEKVESKGRTTYNEVADELVAEFTNPDSPHISPDQQQYDEKNIRRRVYDALNVLMAMGIILKDKKDIQWKGLPSASLDDVQELKAEGMRVRGRIERKAAYLHELQAQMTGLQNLVSRNERLYHGTNSVPAGGVALPFILVQTRPQATVEVEISEDMQVVHFDFNSTPFELHDDAYVLKAMSLQEHQGSETAEVMGHTDFDDGLGCNFDEDSPPLSSIFQHSSFPPHTTSPYYPVSMPSAAAKGSPWPPVPGILKARVKHENLSS</sequence>
<accession>A0ABP0UGQ0</accession>
<evidence type="ECO:0000256" key="5">
    <source>
        <dbReference type="ARBA" id="ARBA00023163"/>
    </source>
</evidence>
<dbReference type="SMART" id="SM01138">
    <property type="entry name" value="DP"/>
    <property type="match status" value="1"/>
</dbReference>
<dbReference type="InterPro" id="IPR036390">
    <property type="entry name" value="WH_DNA-bd_sf"/>
</dbReference>
<dbReference type="SUPFAM" id="SSF144074">
    <property type="entry name" value="E2F-DP heterodimerization region"/>
    <property type="match status" value="1"/>
</dbReference>
<evidence type="ECO:0008006" key="13">
    <source>
        <dbReference type="Google" id="ProtNLM"/>
    </source>
</evidence>
<organism evidence="11 12">
    <name type="scientific">Sphagnum troendelagicum</name>
    <dbReference type="NCBI Taxonomy" id="128251"/>
    <lineage>
        <taxon>Eukaryota</taxon>
        <taxon>Viridiplantae</taxon>
        <taxon>Streptophyta</taxon>
        <taxon>Embryophyta</taxon>
        <taxon>Bryophyta</taxon>
        <taxon>Sphagnophytina</taxon>
        <taxon>Sphagnopsida</taxon>
        <taxon>Sphagnales</taxon>
        <taxon>Sphagnaceae</taxon>
        <taxon>Sphagnum</taxon>
    </lineage>
</organism>
<dbReference type="InterPro" id="IPR003316">
    <property type="entry name" value="E2F_WHTH_DNA-bd_dom"/>
</dbReference>
<dbReference type="InterPro" id="IPR015648">
    <property type="entry name" value="Transcrpt_fac_DP"/>
</dbReference>
<evidence type="ECO:0000256" key="7">
    <source>
        <dbReference type="RuleBase" id="RU003796"/>
    </source>
</evidence>
<dbReference type="PANTHER" id="PTHR12548:SF9">
    <property type="entry name" value="TRANSCRIPTION FACTOR DP"/>
    <property type="match status" value="1"/>
</dbReference>